<name>A0A562I367_MICOL</name>
<keyword evidence="3" id="KW-0645">Protease</keyword>
<dbReference type="EMBL" id="VLKE01000001">
    <property type="protein sequence ID" value="TWH65095.1"/>
    <property type="molecule type" value="Genomic_DNA"/>
</dbReference>
<comment type="caution">
    <text evidence="3">The sequence shown here is derived from an EMBL/GenBank/DDBJ whole genome shotgun (WGS) entry which is preliminary data.</text>
</comment>
<proteinExistence type="predicted"/>
<dbReference type="RefSeq" id="WP_145772503.1">
    <property type="nucleotide sequence ID" value="NZ_BAAATQ010000177.1"/>
</dbReference>
<sequence>MSGAELAERVLAHARDADDVLAIVDETAAAHLRWAGNALTTSGATRHRRLTVVALAGGAAGAAAAVVGHGGAPDDDELAELVAQAARTARRNEPAPDAEPLIAPAGPPPPSWNDPPPDAPVDRLRGFATDLGAVFRRSRADGGHALYGYAEQQTTTTWLASSTGLRLRHVQPTSVLDLTVRDADGRASAWAGTAGEDLSGVDLPGLAAGLAGRLGTARRRLPLPPGRYEVLLPPACVADLMLHLYLNAGAADAADGRTVFSAPGGGTRVGQRLAAAPLTLRSDPAEPGLACVPFVVARASGAAGSVFDNGLSLAATRWIVDGELRALVHTRHSAREAGEPLTPQVDNLVLEGPPGGRSLAEMVAGTERGLLVTCLWYLRDVDPRTLLLTGLTRDGVYLVERGEVVGELPDFRFNESPVALLDRVVEVGATERTLPREWGDYFTRMAMPPLRVADFAVSEVGPAL</sequence>
<feature type="compositionally biased region" description="Pro residues" evidence="1">
    <location>
        <begin position="105"/>
        <end position="116"/>
    </location>
</feature>
<feature type="region of interest" description="Disordered" evidence="1">
    <location>
        <begin position="89"/>
        <end position="116"/>
    </location>
</feature>
<reference evidence="3 4" key="1">
    <citation type="submission" date="2019-07" db="EMBL/GenBank/DDBJ databases">
        <title>R&amp;d 2014.</title>
        <authorList>
            <person name="Klenk H.-P."/>
        </authorList>
    </citation>
    <scope>NUCLEOTIDE SEQUENCE [LARGE SCALE GENOMIC DNA]</scope>
    <source>
        <strain evidence="3 4">DSM 43868</strain>
    </source>
</reference>
<evidence type="ECO:0000313" key="3">
    <source>
        <dbReference type="EMBL" id="TWH65095.1"/>
    </source>
</evidence>
<dbReference type="InterPro" id="IPR035068">
    <property type="entry name" value="TldD/PmbA_N"/>
</dbReference>
<dbReference type="InterPro" id="IPR045569">
    <property type="entry name" value="Metalloprtase-TldD/E_C"/>
</dbReference>
<dbReference type="Proteomes" id="UP000319825">
    <property type="component" value="Unassembled WGS sequence"/>
</dbReference>
<dbReference type="PANTHER" id="PTHR43666">
    <property type="entry name" value="TLDD PROTEIN"/>
    <property type="match status" value="1"/>
</dbReference>
<keyword evidence="3" id="KW-0378">Hydrolase</keyword>
<dbReference type="AlphaFoldDB" id="A0A562I367"/>
<dbReference type="GO" id="GO:0006508">
    <property type="term" value="P:proteolysis"/>
    <property type="evidence" value="ECO:0007669"/>
    <property type="project" value="UniProtKB-KW"/>
</dbReference>
<dbReference type="InterPro" id="IPR036059">
    <property type="entry name" value="TldD/PmbA_sf"/>
</dbReference>
<dbReference type="Pfam" id="PF19289">
    <property type="entry name" value="PmbA_TldD_3rd"/>
    <property type="match status" value="1"/>
</dbReference>
<protein>
    <submittedName>
        <fullName evidence="3">Putative Zn-dependent protease</fullName>
    </submittedName>
</protein>
<dbReference type="GO" id="GO:0008237">
    <property type="term" value="F:metallopeptidase activity"/>
    <property type="evidence" value="ECO:0007669"/>
    <property type="project" value="InterPro"/>
</dbReference>
<dbReference type="OrthoDB" id="9763230at2"/>
<feature type="domain" description="Metalloprotease TldD/E C-terminal" evidence="2">
    <location>
        <begin position="225"/>
        <end position="458"/>
    </location>
</feature>
<keyword evidence="4" id="KW-1185">Reference proteome</keyword>
<evidence type="ECO:0000313" key="4">
    <source>
        <dbReference type="Proteomes" id="UP000319825"/>
    </source>
</evidence>
<accession>A0A562I367</accession>
<evidence type="ECO:0000259" key="2">
    <source>
        <dbReference type="Pfam" id="PF19289"/>
    </source>
</evidence>
<evidence type="ECO:0000256" key="1">
    <source>
        <dbReference type="SAM" id="MobiDB-lite"/>
    </source>
</evidence>
<dbReference type="SUPFAM" id="SSF111283">
    <property type="entry name" value="Putative modulator of DNA gyrase, PmbA/TldD"/>
    <property type="match status" value="1"/>
</dbReference>
<gene>
    <name evidence="3" type="ORF">JD77_00030</name>
</gene>
<dbReference type="Gene3D" id="3.30.2290.10">
    <property type="entry name" value="PmbA/TldD superfamily"/>
    <property type="match status" value="1"/>
</dbReference>
<organism evidence="3 4">
    <name type="scientific">Micromonospora olivasterospora</name>
    <dbReference type="NCBI Taxonomy" id="1880"/>
    <lineage>
        <taxon>Bacteria</taxon>
        <taxon>Bacillati</taxon>
        <taxon>Actinomycetota</taxon>
        <taxon>Actinomycetes</taxon>
        <taxon>Micromonosporales</taxon>
        <taxon>Micromonosporaceae</taxon>
        <taxon>Micromonospora</taxon>
    </lineage>
</organism>
<dbReference type="PANTHER" id="PTHR43666:SF1">
    <property type="entry name" value="CONSERVED PROTEIN"/>
    <property type="match status" value="1"/>
</dbReference>